<feature type="transmembrane region" description="Helical" evidence="1">
    <location>
        <begin position="48"/>
        <end position="73"/>
    </location>
</feature>
<dbReference type="Proteomes" id="UP000006069">
    <property type="component" value="Unassembled WGS sequence"/>
</dbReference>
<comment type="caution">
    <text evidence="2">The sequence shown here is derived from an EMBL/GenBank/DDBJ whole genome shotgun (WGS) entry which is preliminary data.</text>
</comment>
<feature type="transmembrane region" description="Helical" evidence="1">
    <location>
        <begin position="12"/>
        <end position="28"/>
    </location>
</feature>
<feature type="transmembrane region" description="Helical" evidence="1">
    <location>
        <begin position="111"/>
        <end position="132"/>
    </location>
</feature>
<dbReference type="RefSeq" id="WP_009138337.1">
    <property type="nucleotide sequence ID" value="NZ_JH815198.1"/>
</dbReference>
<reference evidence="2 3" key="1">
    <citation type="submission" date="2012-08" db="EMBL/GenBank/DDBJ databases">
        <title>The Genome Sequence of Slackia piriformis YIT 12062.</title>
        <authorList>
            <consortium name="The Broad Institute Genome Sequencing Platform"/>
            <person name="Earl A."/>
            <person name="Ward D."/>
            <person name="Feldgarden M."/>
            <person name="Gevers D."/>
            <person name="Morotomi M."/>
            <person name="Walker B."/>
            <person name="Young S.K."/>
            <person name="Zeng Q."/>
            <person name="Gargeya S."/>
            <person name="Fitzgerald M."/>
            <person name="Haas B."/>
            <person name="Abouelleil A."/>
            <person name="Alvarado L."/>
            <person name="Arachchi H.M."/>
            <person name="Berlin A.M."/>
            <person name="Chapman S.B."/>
            <person name="Goldberg J."/>
            <person name="Griggs A."/>
            <person name="Gujja S."/>
            <person name="Hansen M."/>
            <person name="Howarth C."/>
            <person name="Imamovic A."/>
            <person name="Larimer J."/>
            <person name="McCowen C."/>
            <person name="Montmayeur A."/>
            <person name="Murphy C."/>
            <person name="Neiman D."/>
            <person name="Pearson M."/>
            <person name="Priest M."/>
            <person name="Roberts A."/>
            <person name="Saif S."/>
            <person name="Shea T."/>
            <person name="Sisk P."/>
            <person name="Sykes S."/>
            <person name="Wortman J."/>
            <person name="Nusbaum C."/>
            <person name="Birren B."/>
        </authorList>
    </citation>
    <scope>NUCLEOTIDE SEQUENCE [LARGE SCALE GENOMIC DNA]</scope>
    <source>
        <strain evidence="2 3">YIT 12062</strain>
    </source>
</reference>
<evidence type="ECO:0000313" key="3">
    <source>
        <dbReference type="Proteomes" id="UP000006069"/>
    </source>
</evidence>
<evidence type="ECO:0000313" key="2">
    <source>
        <dbReference type="EMBL" id="EJZ84495.1"/>
    </source>
</evidence>
<keyword evidence="1" id="KW-0812">Transmembrane</keyword>
<proteinExistence type="predicted"/>
<feature type="transmembrane region" description="Helical" evidence="1">
    <location>
        <begin position="304"/>
        <end position="321"/>
    </location>
</feature>
<dbReference type="InParanoid" id="K0ZAS1"/>
<feature type="transmembrane region" description="Helical" evidence="1">
    <location>
        <begin position="85"/>
        <end position="105"/>
    </location>
</feature>
<dbReference type="eggNOG" id="COG2197">
    <property type="taxonomic scope" value="Bacteria"/>
</dbReference>
<organism evidence="2 3">
    <name type="scientific">Slackia piriformis YIT 12062</name>
    <dbReference type="NCBI Taxonomy" id="742818"/>
    <lineage>
        <taxon>Bacteria</taxon>
        <taxon>Bacillati</taxon>
        <taxon>Actinomycetota</taxon>
        <taxon>Coriobacteriia</taxon>
        <taxon>Eggerthellales</taxon>
        <taxon>Eggerthellaceae</taxon>
        <taxon>Slackia</taxon>
    </lineage>
</organism>
<feature type="transmembrane region" description="Helical" evidence="1">
    <location>
        <begin position="245"/>
        <end position="270"/>
    </location>
</feature>
<keyword evidence="3" id="KW-1185">Reference proteome</keyword>
<dbReference type="AlphaFoldDB" id="K0ZAS1"/>
<dbReference type="PATRIC" id="fig|742818.3.peg.102"/>
<keyword evidence="1" id="KW-0472">Membrane</keyword>
<dbReference type="OrthoDB" id="9808843at2"/>
<feature type="transmembrane region" description="Helical" evidence="1">
    <location>
        <begin position="220"/>
        <end position="239"/>
    </location>
</feature>
<evidence type="ECO:0000256" key="1">
    <source>
        <dbReference type="SAM" id="Phobius"/>
    </source>
</evidence>
<name>K0ZAS1_9ACTN</name>
<dbReference type="EMBL" id="ADMD01000001">
    <property type="protein sequence ID" value="EJZ84495.1"/>
    <property type="molecule type" value="Genomic_DNA"/>
</dbReference>
<accession>K0ZAS1</accession>
<feature type="transmembrane region" description="Helical" evidence="1">
    <location>
        <begin position="282"/>
        <end position="298"/>
    </location>
</feature>
<dbReference type="HOGENOM" id="CLU_863050_0_0_11"/>
<protein>
    <submittedName>
        <fullName evidence="2">Uncharacterized protein</fullName>
    </submittedName>
</protein>
<sequence length="322" mass="34258">MSNDAAARTPHHASLVFGALVVMGYGLFRSANSSIYLSHFSQTDGSFIFMTDVTFNMASAFATAVCALAIALLSSFKNLPRFSMPLWPAAAVLIVGMLLATTNLGDLVPQQWTLGLSVAVFSIGSIAMKLSWIEIFAMENPTKAIVHIGCASLASSALQYTLSPANGSLTPVLTIAFLVCSALCLQETRCRLRTDESFEPIPARPCAEARCKAMNEIGDALLALCALEAVIGLINSFMLAASMEFAGAALVPGMAMTIASVLFCVALLVARRIPAASATFRIAFPILAAMVVFVPFMSEGYSRLFSTMLLVSYDFVALLVVY</sequence>
<keyword evidence="1" id="KW-1133">Transmembrane helix</keyword>
<gene>
    <name evidence="2" type="ORF">HMPREF9451_00096</name>
</gene>